<evidence type="ECO:0000256" key="1">
    <source>
        <dbReference type="SAM" id="MobiDB-lite"/>
    </source>
</evidence>
<proteinExistence type="predicted"/>
<name>A0ABQ8TIS0_PERAM</name>
<dbReference type="Proteomes" id="UP001148838">
    <property type="component" value="Unassembled WGS sequence"/>
</dbReference>
<gene>
    <name evidence="2" type="ORF">ANN_12516</name>
</gene>
<protein>
    <recommendedName>
        <fullName evidence="4">Reverse transcriptase</fullName>
    </recommendedName>
</protein>
<keyword evidence="3" id="KW-1185">Reference proteome</keyword>
<accession>A0ABQ8TIS0</accession>
<organism evidence="2 3">
    <name type="scientific">Periplaneta americana</name>
    <name type="common">American cockroach</name>
    <name type="synonym">Blatta americana</name>
    <dbReference type="NCBI Taxonomy" id="6978"/>
    <lineage>
        <taxon>Eukaryota</taxon>
        <taxon>Metazoa</taxon>
        <taxon>Ecdysozoa</taxon>
        <taxon>Arthropoda</taxon>
        <taxon>Hexapoda</taxon>
        <taxon>Insecta</taxon>
        <taxon>Pterygota</taxon>
        <taxon>Neoptera</taxon>
        <taxon>Polyneoptera</taxon>
        <taxon>Dictyoptera</taxon>
        <taxon>Blattodea</taxon>
        <taxon>Blattoidea</taxon>
        <taxon>Blattidae</taxon>
        <taxon>Blattinae</taxon>
        <taxon>Periplaneta</taxon>
    </lineage>
</organism>
<comment type="caution">
    <text evidence="2">The sequence shown here is derived from an EMBL/GenBank/DDBJ whole genome shotgun (WGS) entry which is preliminary data.</text>
</comment>
<reference evidence="2 3" key="1">
    <citation type="journal article" date="2022" name="Allergy">
        <title>Genome assembly and annotation of Periplaneta americana reveal a comprehensive cockroach allergen profile.</title>
        <authorList>
            <person name="Wang L."/>
            <person name="Xiong Q."/>
            <person name="Saelim N."/>
            <person name="Wang L."/>
            <person name="Nong W."/>
            <person name="Wan A.T."/>
            <person name="Shi M."/>
            <person name="Liu X."/>
            <person name="Cao Q."/>
            <person name="Hui J.H.L."/>
            <person name="Sookrung N."/>
            <person name="Leung T.F."/>
            <person name="Tungtrongchitr A."/>
            <person name="Tsui S.K.W."/>
        </authorList>
    </citation>
    <scope>NUCLEOTIDE SEQUENCE [LARGE SCALE GENOMIC DNA]</scope>
    <source>
        <strain evidence="2">PWHHKU_190912</strain>
    </source>
</reference>
<evidence type="ECO:0008006" key="4">
    <source>
        <dbReference type="Google" id="ProtNLM"/>
    </source>
</evidence>
<dbReference type="EMBL" id="JAJSOF020000009">
    <property type="protein sequence ID" value="KAJ4445831.1"/>
    <property type="molecule type" value="Genomic_DNA"/>
</dbReference>
<evidence type="ECO:0000313" key="3">
    <source>
        <dbReference type="Proteomes" id="UP001148838"/>
    </source>
</evidence>
<feature type="region of interest" description="Disordered" evidence="1">
    <location>
        <begin position="230"/>
        <end position="255"/>
    </location>
</feature>
<sequence>MNPGSSTESYPAFAHIGLRENPGKNLNQVTCPDRESNPGHLVSRPDMLTVTPQAPQLQKWVTPKPGEKKTEWTNALKMSSNISAVRAIPGRTLSTTRCRHPDCSELETLGHVLGQCPKGELLINVRHHRVRHALAISWSLQDLENGVRVIFKFFCSRWLLCSAGGTRVTCICFAGLNEGRGGNGPVATGHIRQHICLTWSQAIKGNIEGGKLDPVLWIEFGVALVRRTKDPVSEMSGDDDDDDEGGRRGNPVPVE</sequence>
<evidence type="ECO:0000313" key="2">
    <source>
        <dbReference type="EMBL" id="KAJ4445831.1"/>
    </source>
</evidence>